<dbReference type="Proteomes" id="UP001501758">
    <property type="component" value="Unassembled WGS sequence"/>
</dbReference>
<proteinExistence type="predicted"/>
<comment type="caution">
    <text evidence="1">The sequence shown here is derived from an EMBL/GenBank/DDBJ whole genome shotgun (WGS) entry which is preliminary data.</text>
</comment>
<protein>
    <recommendedName>
        <fullName evidence="3">Bacteriocin-protection, YdeI or OmpD-Associated</fullName>
    </recommendedName>
</protein>
<reference evidence="2" key="1">
    <citation type="journal article" date="2019" name="Int. J. Syst. Evol. Microbiol.">
        <title>The Global Catalogue of Microorganisms (GCM) 10K type strain sequencing project: providing services to taxonomists for standard genome sequencing and annotation.</title>
        <authorList>
            <consortium name="The Broad Institute Genomics Platform"/>
            <consortium name="The Broad Institute Genome Sequencing Center for Infectious Disease"/>
            <person name="Wu L."/>
            <person name="Ma J."/>
        </authorList>
    </citation>
    <scope>NUCLEOTIDE SEQUENCE [LARGE SCALE GENOMIC DNA]</scope>
    <source>
        <strain evidence="2">JCM 15974</strain>
    </source>
</reference>
<evidence type="ECO:0000313" key="2">
    <source>
        <dbReference type="Proteomes" id="UP001501758"/>
    </source>
</evidence>
<sequence>MKSTIFETTLLSTHTVLIPKDIVAPFILQNHKRVIVKIIFGEFLVKFHAALLKRKDQYYFMFSKKNQKVVSVFPNDYFQVQLLEDTSKYGVEMPEELEAVLQSDPEASEVFESFTDGMKRSLIYYVLQYKNSQTRIDKSLIITENIKLGIRDKKQIIKKL</sequence>
<accession>A0ABP3UF81</accession>
<name>A0ABP3UF81_9FLAO</name>
<organism evidence="1 2">
    <name type="scientific">Aquimarina litoralis</name>
    <dbReference type="NCBI Taxonomy" id="584605"/>
    <lineage>
        <taxon>Bacteria</taxon>
        <taxon>Pseudomonadati</taxon>
        <taxon>Bacteroidota</taxon>
        <taxon>Flavobacteriia</taxon>
        <taxon>Flavobacteriales</taxon>
        <taxon>Flavobacteriaceae</taxon>
        <taxon>Aquimarina</taxon>
    </lineage>
</organism>
<keyword evidence="2" id="KW-1185">Reference proteome</keyword>
<gene>
    <name evidence="1" type="ORF">GCM10009430_39100</name>
</gene>
<evidence type="ECO:0000313" key="1">
    <source>
        <dbReference type="EMBL" id="GAA0729192.1"/>
    </source>
</evidence>
<dbReference type="RefSeq" id="WP_343913942.1">
    <property type="nucleotide sequence ID" value="NZ_BAAAGE010000004.1"/>
</dbReference>
<dbReference type="Pfam" id="PF13376">
    <property type="entry name" value="OmdA"/>
    <property type="match status" value="1"/>
</dbReference>
<dbReference type="EMBL" id="BAAAGE010000004">
    <property type="protein sequence ID" value="GAA0729192.1"/>
    <property type="molecule type" value="Genomic_DNA"/>
</dbReference>
<evidence type="ECO:0008006" key="3">
    <source>
        <dbReference type="Google" id="ProtNLM"/>
    </source>
</evidence>